<reference evidence="2 3" key="1">
    <citation type="submission" date="2011-08" db="EMBL/GenBank/DDBJ databases">
        <authorList>
            <person name="Liu Z.J."/>
            <person name="Shi F.L."/>
            <person name="Lu J.Q."/>
            <person name="Li M."/>
            <person name="Wang Z.L."/>
        </authorList>
    </citation>
    <scope>NUCLEOTIDE SEQUENCE [LARGE SCALE GENOMIC DNA]</scope>
    <source>
        <strain evidence="2 3">USNM 41457</strain>
    </source>
</reference>
<name>J9D633_EDHAE</name>
<feature type="chain" id="PRO_5013266088" evidence="1">
    <location>
        <begin position="16"/>
        <end position="111"/>
    </location>
</feature>
<dbReference type="Proteomes" id="UP000003163">
    <property type="component" value="Unassembled WGS sequence"/>
</dbReference>
<reference evidence="3" key="2">
    <citation type="submission" date="2015-07" db="EMBL/GenBank/DDBJ databases">
        <title>Contrasting host-pathogen interactions and genome evolution in two generalist and specialist microsporidian pathogens of mosquitoes.</title>
        <authorList>
            <consortium name="The Broad Institute Genomics Platform"/>
            <consortium name="The Broad Institute Genome Sequencing Center for Infectious Disease"/>
            <person name="Cuomo C.A."/>
            <person name="Sanscrainte N.D."/>
            <person name="Goldberg J.M."/>
            <person name="Heiman D."/>
            <person name="Young S."/>
            <person name="Zeng Q."/>
            <person name="Becnel J.J."/>
            <person name="Birren B.W."/>
        </authorList>
    </citation>
    <scope>NUCLEOTIDE SEQUENCE [LARGE SCALE GENOMIC DNA]</scope>
    <source>
        <strain evidence="3">USNM 41457</strain>
    </source>
</reference>
<keyword evidence="3" id="KW-1185">Reference proteome</keyword>
<proteinExistence type="predicted"/>
<evidence type="ECO:0000313" key="3">
    <source>
        <dbReference type="Proteomes" id="UP000003163"/>
    </source>
</evidence>
<evidence type="ECO:0000313" key="2">
    <source>
        <dbReference type="EMBL" id="EJW02999.1"/>
    </source>
</evidence>
<feature type="signal peptide" evidence="1">
    <location>
        <begin position="1"/>
        <end position="15"/>
    </location>
</feature>
<sequence>MGLLLALAIYETVYGDSLDFKNQQTILSERIDTNMTDFYKYNEDNLKMKYGDISDIHGCENYGGKDAKILYNYIMKYLPFCDLYQQVASLMALHILYSDTKIKNHDLFEQI</sequence>
<keyword evidence="1" id="KW-0732">Signal</keyword>
<dbReference type="AlphaFoldDB" id="J9D633"/>
<organism evidence="2 3">
    <name type="scientific">Edhazardia aedis (strain USNM 41457)</name>
    <name type="common">Microsporidian parasite</name>
    <dbReference type="NCBI Taxonomy" id="1003232"/>
    <lineage>
        <taxon>Eukaryota</taxon>
        <taxon>Fungi</taxon>
        <taxon>Fungi incertae sedis</taxon>
        <taxon>Microsporidia</taxon>
        <taxon>Edhazardia</taxon>
    </lineage>
</organism>
<dbReference type="VEuPathDB" id="MicrosporidiaDB:EDEG_02643"/>
<accession>J9D633</accession>
<dbReference type="HOGENOM" id="CLU_2158329_0_0_1"/>
<comment type="caution">
    <text evidence="2">The sequence shown here is derived from an EMBL/GenBank/DDBJ whole genome shotgun (WGS) entry which is preliminary data.</text>
</comment>
<evidence type="ECO:0000256" key="1">
    <source>
        <dbReference type="SAM" id="SignalP"/>
    </source>
</evidence>
<protein>
    <submittedName>
        <fullName evidence="2">Uncharacterized protein</fullName>
    </submittedName>
</protein>
<gene>
    <name evidence="2" type="ORF">EDEG_02643</name>
</gene>
<dbReference type="EMBL" id="AFBI03000049">
    <property type="protein sequence ID" value="EJW02999.1"/>
    <property type="molecule type" value="Genomic_DNA"/>
</dbReference>
<dbReference type="InParanoid" id="J9D633"/>